<evidence type="ECO:0000313" key="2">
    <source>
        <dbReference type="Proteomes" id="UP000178107"/>
    </source>
</evidence>
<reference evidence="1 2" key="1">
    <citation type="journal article" date="2016" name="Nat. Commun.">
        <title>Thousands of microbial genomes shed light on interconnected biogeochemical processes in an aquifer system.</title>
        <authorList>
            <person name="Anantharaman K."/>
            <person name="Brown C.T."/>
            <person name="Hug L.A."/>
            <person name="Sharon I."/>
            <person name="Castelle C.J."/>
            <person name="Probst A.J."/>
            <person name="Thomas B.C."/>
            <person name="Singh A."/>
            <person name="Wilkins M.J."/>
            <person name="Karaoz U."/>
            <person name="Brodie E.L."/>
            <person name="Williams K.H."/>
            <person name="Hubbard S.S."/>
            <person name="Banfield J.F."/>
        </authorList>
    </citation>
    <scope>NUCLEOTIDE SEQUENCE [LARGE SCALE GENOMIC DNA]</scope>
</reference>
<name>A0A1G2T075_9BACT</name>
<organism evidence="1 2">
    <name type="scientific">Candidatus Zambryskibacteria bacterium RIFCSPHIGHO2_01_FULL_46_25</name>
    <dbReference type="NCBI Taxonomy" id="1802738"/>
    <lineage>
        <taxon>Bacteria</taxon>
        <taxon>Candidatus Zambryskiibacteriota</taxon>
    </lineage>
</organism>
<dbReference type="EMBL" id="MHVH01000003">
    <property type="protein sequence ID" value="OHA90690.1"/>
    <property type="molecule type" value="Genomic_DNA"/>
</dbReference>
<proteinExistence type="predicted"/>
<dbReference type="AlphaFoldDB" id="A0A1G2T075"/>
<accession>A0A1G2T075</accession>
<sequence length="123" mass="13929">MLSLTEGQMAKRLSIVEHVSLAERMAQDILRATFGRDLAWHRRDYVMGDLPADGKSIRKEVQILLRTDHPEGHGFAEFFIVCEVAKPGFGLPGEWERRSVEITNPPAYAQRFVYNGCLVVKVS</sequence>
<evidence type="ECO:0000313" key="1">
    <source>
        <dbReference type="EMBL" id="OHA90690.1"/>
    </source>
</evidence>
<dbReference type="Proteomes" id="UP000178107">
    <property type="component" value="Unassembled WGS sequence"/>
</dbReference>
<protein>
    <submittedName>
        <fullName evidence="1">Uncharacterized protein</fullName>
    </submittedName>
</protein>
<gene>
    <name evidence="1" type="ORF">A2838_03195</name>
</gene>
<comment type="caution">
    <text evidence="1">The sequence shown here is derived from an EMBL/GenBank/DDBJ whole genome shotgun (WGS) entry which is preliminary data.</text>
</comment>